<feature type="compositionally biased region" description="Basic and acidic residues" evidence="1">
    <location>
        <begin position="1"/>
        <end position="20"/>
    </location>
</feature>
<keyword evidence="2" id="KW-1133">Transmembrane helix</keyword>
<reference evidence="4" key="1">
    <citation type="journal article" date="2013" name="Genome Announc.">
        <title>Draft genome sequence of the basidiomycetous yeast-like fungus Pseudozyma hubeiensis SY62, which produces an abundant amount of the biosurfactant mannosylerythritol lipids.</title>
        <authorList>
            <person name="Konishi M."/>
            <person name="Hatada Y."/>
            <person name="Horiuchi J."/>
        </authorList>
    </citation>
    <scope>NUCLEOTIDE SEQUENCE [LARGE SCALE GENOMIC DNA]</scope>
    <source>
        <strain evidence="4">SY62</strain>
    </source>
</reference>
<dbReference type="RefSeq" id="XP_012192575.1">
    <property type="nucleotide sequence ID" value="XM_012337185.1"/>
</dbReference>
<evidence type="ECO:0000313" key="4">
    <source>
        <dbReference type="Proteomes" id="UP000014071"/>
    </source>
</evidence>
<protein>
    <submittedName>
        <fullName evidence="3">Uncharacterized protein</fullName>
    </submittedName>
</protein>
<sequence>MRLEHRCHDAHGHNEEKAKGSEASILTRYRPLSPNDAPMSQDFDFFAPTKEPTDDQVSQRLDATGLRWKHSVGTVAALRVERSIEWQLETSKDVNENEYSVFPLFKKMERAVLDFHSSSTNRTLFFRCVFFSFLCSFFCFSCFYSGERLTEKKQLAKPPMSCLSLPAARISFAWTARITAKPLLVSLFKLQTFFRFFFWLDIHLGCERIRA</sequence>
<feature type="region of interest" description="Disordered" evidence="1">
    <location>
        <begin position="1"/>
        <end position="22"/>
    </location>
</feature>
<keyword evidence="4" id="KW-1185">Reference proteome</keyword>
<organism evidence="3 4">
    <name type="scientific">Pseudozyma hubeiensis (strain SY62)</name>
    <name type="common">Yeast</name>
    <dbReference type="NCBI Taxonomy" id="1305764"/>
    <lineage>
        <taxon>Eukaryota</taxon>
        <taxon>Fungi</taxon>
        <taxon>Dikarya</taxon>
        <taxon>Basidiomycota</taxon>
        <taxon>Ustilaginomycotina</taxon>
        <taxon>Ustilaginomycetes</taxon>
        <taxon>Ustilaginales</taxon>
        <taxon>Ustilaginaceae</taxon>
        <taxon>Pseudozyma</taxon>
    </lineage>
</organism>
<evidence type="ECO:0000256" key="2">
    <source>
        <dbReference type="SAM" id="Phobius"/>
    </source>
</evidence>
<keyword evidence="2" id="KW-0812">Transmembrane</keyword>
<evidence type="ECO:0000256" key="1">
    <source>
        <dbReference type="SAM" id="MobiDB-lite"/>
    </source>
</evidence>
<feature type="transmembrane region" description="Helical" evidence="2">
    <location>
        <begin position="124"/>
        <end position="144"/>
    </location>
</feature>
<dbReference type="AlphaFoldDB" id="R9PC48"/>
<dbReference type="GeneID" id="24111854"/>
<evidence type="ECO:0000313" key="3">
    <source>
        <dbReference type="EMBL" id="GAC98988.1"/>
    </source>
</evidence>
<dbReference type="Proteomes" id="UP000014071">
    <property type="component" value="Unassembled WGS sequence"/>
</dbReference>
<accession>R9PC48</accession>
<gene>
    <name evidence="3" type="ORF">PHSY_006585</name>
</gene>
<name>R9PC48_PSEHS</name>
<dbReference type="EMBL" id="DF238822">
    <property type="protein sequence ID" value="GAC98988.1"/>
    <property type="molecule type" value="Genomic_DNA"/>
</dbReference>
<proteinExistence type="predicted"/>
<dbReference type="HOGENOM" id="CLU_1305345_0_0_1"/>
<keyword evidence="2" id="KW-0472">Membrane</keyword>